<dbReference type="GO" id="GO:0006744">
    <property type="term" value="P:ubiquinone biosynthetic process"/>
    <property type="evidence" value="ECO:0007669"/>
    <property type="project" value="TreeGrafter"/>
</dbReference>
<dbReference type="SUPFAM" id="SSF48576">
    <property type="entry name" value="Terpenoid synthases"/>
    <property type="match status" value="1"/>
</dbReference>
<dbReference type="GO" id="GO:0005739">
    <property type="term" value="C:mitochondrion"/>
    <property type="evidence" value="ECO:0007669"/>
    <property type="project" value="TreeGrafter"/>
</dbReference>
<proteinExistence type="inferred from homology"/>
<dbReference type="GO" id="GO:0008299">
    <property type="term" value="P:isoprenoid biosynthetic process"/>
    <property type="evidence" value="ECO:0007669"/>
    <property type="project" value="InterPro"/>
</dbReference>
<dbReference type="AlphaFoldDB" id="A0A9W9ZQY6"/>
<dbReference type="EMBL" id="MU825879">
    <property type="protein sequence ID" value="KAJ7385865.1"/>
    <property type="molecule type" value="Genomic_DNA"/>
</dbReference>
<evidence type="ECO:0000313" key="2">
    <source>
        <dbReference type="EMBL" id="KAJ7385865.1"/>
    </source>
</evidence>
<evidence type="ECO:0000256" key="1">
    <source>
        <dbReference type="RuleBase" id="RU004466"/>
    </source>
</evidence>
<dbReference type="Pfam" id="PF00348">
    <property type="entry name" value="polyprenyl_synt"/>
    <property type="match status" value="1"/>
</dbReference>
<keyword evidence="1 2" id="KW-0808">Transferase</keyword>
<dbReference type="PANTHER" id="PTHR12001:SF55">
    <property type="entry name" value="ALL TRANS-POLYPRENYL-DIPHOSPHATE SYNTHASE PDSS2"/>
    <property type="match status" value="1"/>
</dbReference>
<sequence length="410" mass="46359">MCFKMAVVRSLVKERNSLLSALRLIRSYHNYTCAITHQHSVLLPRQSRYTSLFTRRNIWSSRQDDLTRALSDAEKIVGYPTSFLNLRYLLNDEISNIAMYMKRFAMSKHPMLSTARGFVSDENHTMQTRGLLVLLISKASRPCLKSDWNTDQELVADIHSSQRQLADITETIHTANLVHTGIVNLSNISSSSKSYQDDMEFGNKMAVLSGDFLLANACTGLAELKDTEVVQMISDVIGHLMEGEFLKMTFNDDNLNLDFWNELVFKCKGSLMANSCKAALKIVAHSTELQEKAFEFGKNIACAHQLKEDLQALHEHKSSTILYIAPVILSSNRTEVKQLLNQIFSEENTEKLEQLHQELKGMVAEEETMAQMKKLSSFYGKKALESLHVFPESEAKQALVNIANSCTYQG</sequence>
<organism evidence="2 3">
    <name type="scientific">Desmophyllum pertusum</name>
    <dbReference type="NCBI Taxonomy" id="174260"/>
    <lineage>
        <taxon>Eukaryota</taxon>
        <taxon>Metazoa</taxon>
        <taxon>Cnidaria</taxon>
        <taxon>Anthozoa</taxon>
        <taxon>Hexacorallia</taxon>
        <taxon>Scleractinia</taxon>
        <taxon>Caryophylliina</taxon>
        <taxon>Caryophylliidae</taxon>
        <taxon>Desmophyllum</taxon>
    </lineage>
</organism>
<name>A0A9W9ZQY6_9CNID</name>
<dbReference type="GO" id="GO:0097269">
    <property type="term" value="F:all-trans-decaprenyl-diphosphate synthase activity"/>
    <property type="evidence" value="ECO:0007669"/>
    <property type="project" value="UniProtKB-EC"/>
</dbReference>
<dbReference type="InterPro" id="IPR008949">
    <property type="entry name" value="Isoprenoid_synthase_dom_sf"/>
</dbReference>
<dbReference type="GO" id="GO:1990234">
    <property type="term" value="C:transferase complex"/>
    <property type="evidence" value="ECO:0007669"/>
    <property type="project" value="TreeGrafter"/>
</dbReference>
<reference evidence="2" key="1">
    <citation type="submission" date="2023-01" db="EMBL/GenBank/DDBJ databases">
        <title>Genome assembly of the deep-sea coral Lophelia pertusa.</title>
        <authorList>
            <person name="Herrera S."/>
            <person name="Cordes E."/>
        </authorList>
    </citation>
    <scope>NUCLEOTIDE SEQUENCE</scope>
    <source>
        <strain evidence="2">USNM1676648</strain>
        <tissue evidence="2">Polyp</tissue>
    </source>
</reference>
<protein>
    <submittedName>
        <fullName evidence="2">Decaprenyl-diphosphate synthase subunit 2</fullName>
        <ecNumber evidence="2">2.5.1.91</ecNumber>
    </submittedName>
</protein>
<dbReference type="EC" id="2.5.1.91" evidence="2"/>
<accession>A0A9W9ZQY6</accession>
<comment type="caution">
    <text evidence="2">The sequence shown here is derived from an EMBL/GenBank/DDBJ whole genome shotgun (WGS) entry which is preliminary data.</text>
</comment>
<comment type="similarity">
    <text evidence="1">Belongs to the FPP/GGPP synthase family.</text>
</comment>
<dbReference type="OrthoDB" id="9983019at2759"/>
<dbReference type="Gene3D" id="1.10.600.10">
    <property type="entry name" value="Farnesyl Diphosphate Synthase"/>
    <property type="match status" value="1"/>
</dbReference>
<dbReference type="InterPro" id="IPR000092">
    <property type="entry name" value="Polyprenyl_synt"/>
</dbReference>
<dbReference type="Proteomes" id="UP001163046">
    <property type="component" value="Unassembled WGS sequence"/>
</dbReference>
<evidence type="ECO:0000313" key="3">
    <source>
        <dbReference type="Proteomes" id="UP001163046"/>
    </source>
</evidence>
<gene>
    <name evidence="2" type="primary">PDSS2</name>
    <name evidence="2" type="ORF">OS493_013901</name>
</gene>
<keyword evidence="3" id="KW-1185">Reference proteome</keyword>
<dbReference type="PANTHER" id="PTHR12001">
    <property type="entry name" value="GERANYLGERANYL PYROPHOSPHATE SYNTHASE"/>
    <property type="match status" value="1"/>
</dbReference>